<dbReference type="PANTHER" id="PTHR42951">
    <property type="entry name" value="METALLO-BETA-LACTAMASE DOMAIN-CONTAINING"/>
    <property type="match status" value="1"/>
</dbReference>
<gene>
    <name evidence="2" type="ORF">GCM10010502_72490</name>
    <name evidence="3" type="ORF">HS99_0008765</name>
</gene>
<keyword evidence="2" id="KW-0378">Hydrolase</keyword>
<dbReference type="EMBL" id="BMUB01000042">
    <property type="protein sequence ID" value="GGV06927.1"/>
    <property type="molecule type" value="Genomic_DNA"/>
</dbReference>
<dbReference type="SMART" id="SM00849">
    <property type="entry name" value="Lactamase_B"/>
    <property type="match status" value="1"/>
</dbReference>
<dbReference type="Pfam" id="PF00753">
    <property type="entry name" value="Lactamase_B"/>
    <property type="match status" value="1"/>
</dbReference>
<dbReference type="InterPro" id="IPR050855">
    <property type="entry name" value="NDM-1-like"/>
</dbReference>
<protein>
    <submittedName>
        <fullName evidence="2">MBL fold metallo-hydrolase</fullName>
    </submittedName>
</protein>
<dbReference type="KEGG" id="kau:B6264_00065"/>
<feature type="domain" description="Metallo-beta-lactamase" evidence="1">
    <location>
        <begin position="11"/>
        <end position="224"/>
    </location>
</feature>
<proteinExistence type="predicted"/>
<dbReference type="GeneID" id="97490108"/>
<dbReference type="InterPro" id="IPR036866">
    <property type="entry name" value="RibonucZ/Hydroxyglut_hydro"/>
</dbReference>
<keyword evidence="4" id="KW-1185">Reference proteome</keyword>
<reference evidence="2 5" key="1">
    <citation type="journal article" date="2014" name="Int. J. Syst. Evol. Microbiol.">
        <title>Complete genome sequence of Corynebacterium casei LMG S-19264T (=DSM 44701T), isolated from a smear-ripened cheese.</title>
        <authorList>
            <consortium name="US DOE Joint Genome Institute (JGI-PGF)"/>
            <person name="Walter F."/>
            <person name="Albersmeier A."/>
            <person name="Kalinowski J."/>
            <person name="Ruckert C."/>
        </authorList>
    </citation>
    <scope>NUCLEOTIDE SEQUENCE [LARGE SCALE GENOMIC DNA]</scope>
    <source>
        <strain evidence="2 5">JCM 4434</strain>
    </source>
</reference>
<evidence type="ECO:0000313" key="2">
    <source>
        <dbReference type="EMBL" id="GGV06927.1"/>
    </source>
</evidence>
<evidence type="ECO:0000313" key="4">
    <source>
        <dbReference type="Proteomes" id="UP000037395"/>
    </source>
</evidence>
<evidence type="ECO:0000259" key="1">
    <source>
        <dbReference type="SMART" id="SM00849"/>
    </source>
</evidence>
<dbReference type="CDD" id="cd07721">
    <property type="entry name" value="yflN-like_MBL-fold"/>
    <property type="match status" value="1"/>
</dbReference>
<dbReference type="Gene3D" id="3.60.15.10">
    <property type="entry name" value="Ribonuclease Z/Hydroxyacylglutathione hydrolase-like"/>
    <property type="match status" value="1"/>
</dbReference>
<reference evidence="2" key="5">
    <citation type="submission" date="2020-09" db="EMBL/GenBank/DDBJ databases">
        <authorList>
            <person name="Sun Q."/>
            <person name="Ohkuma M."/>
        </authorList>
    </citation>
    <scope>NUCLEOTIDE SEQUENCE</scope>
    <source>
        <strain evidence="2">JCM 4434</strain>
    </source>
</reference>
<organism evidence="3 4">
    <name type="scientific">Kitasatospora aureofaciens</name>
    <name type="common">Streptomyces aureofaciens</name>
    <dbReference type="NCBI Taxonomy" id="1894"/>
    <lineage>
        <taxon>Bacteria</taxon>
        <taxon>Bacillati</taxon>
        <taxon>Actinomycetota</taxon>
        <taxon>Actinomycetes</taxon>
        <taxon>Kitasatosporales</taxon>
        <taxon>Streptomycetaceae</taxon>
        <taxon>Kitasatospora</taxon>
    </lineage>
</organism>
<accession>A0A8H9LUW2</accession>
<dbReference type="Proteomes" id="UP000037395">
    <property type="component" value="Unassembled WGS sequence"/>
</dbReference>
<dbReference type="OrthoDB" id="2971563at2"/>
<accession>A0A1E7N1M4</accession>
<dbReference type="RefSeq" id="WP_030558226.1">
    <property type="nucleotide sequence ID" value="NZ_BMUB01000042.1"/>
</dbReference>
<dbReference type="EMBL" id="JPRF03000043">
    <property type="protein sequence ID" value="OEV34584.1"/>
    <property type="molecule type" value="Genomic_DNA"/>
</dbReference>
<sequence length="245" mass="26175">MTTVHRLGDHLVNFYLVDTGPALLLVDAGLPAHWDGLRTALRDLGRPVTDIAAVLVTHGHPDHVGVAEQVRAASGAEIWVHESDAPILTEPRRLNKVWTPERSLLGYAVRRPNSLRAPLHLARGGALRIPPVRSLRTFTHDRQLDLPGAPLAIHTPGHTHGSTSYLFPDASVAFTGDALVTHDAVAGRVGPCVICRAFTQDSTTALASLEKIAEHDIATVLPGHGEAWTDGLARAARQAVAGGIR</sequence>
<dbReference type="Proteomes" id="UP000610124">
    <property type="component" value="Unassembled WGS sequence"/>
</dbReference>
<dbReference type="AlphaFoldDB" id="A0A1E7N1M4"/>
<reference evidence="4" key="3">
    <citation type="submission" date="2016-08" db="EMBL/GenBank/DDBJ databases">
        <title>Sequencing, assembly and comparative genomics of S. aureofaciens ATCC 10762.</title>
        <authorList>
            <person name="Gradnigo J.S."/>
            <person name="Johnson N."/>
            <person name="Somerville G.A."/>
        </authorList>
    </citation>
    <scope>NUCLEOTIDE SEQUENCE [LARGE SCALE GENOMIC DNA]</scope>
    <source>
        <strain evidence="4">ATCC 10762 / DSM 40127 / CCM 3239 / JCM 4008 / LMG 5968 / NBRC 12843 / NCIMB 8234 / A-377</strain>
    </source>
</reference>
<comment type="caution">
    <text evidence="3">The sequence shown here is derived from an EMBL/GenBank/DDBJ whole genome shotgun (WGS) entry which is preliminary data.</text>
</comment>
<reference evidence="3 4" key="2">
    <citation type="submission" date="2014-07" db="EMBL/GenBank/DDBJ databases">
        <authorList>
            <person name="Zhang J.E."/>
            <person name="Yang H."/>
            <person name="Guo J."/>
            <person name="Deng Z."/>
            <person name="Luo H."/>
            <person name="Luo M."/>
            <person name="Zhao B."/>
        </authorList>
    </citation>
    <scope>NUCLEOTIDE SEQUENCE [LARGE SCALE GENOMIC DNA]</scope>
    <source>
        <strain evidence="3">ATCC 10762</strain>
        <strain evidence="4">ATCC 10762 / DSM 40127 / CCM 3239 / JCM 4008 / LMG 5968 / NBRC 12843 / NCIMB 8234 / A-377</strain>
    </source>
</reference>
<reference evidence="3" key="4">
    <citation type="submission" date="2016-08" db="EMBL/GenBank/DDBJ databases">
        <title>Sequencing, Assembly and Comparative Genomics of S. aureofaciens ATCC 10762.</title>
        <authorList>
            <person name="Gradnigo J.S."/>
            <person name="Johnson N."/>
            <person name="Somerville G.A."/>
        </authorList>
    </citation>
    <scope>NUCLEOTIDE SEQUENCE [LARGE SCALE GENOMIC DNA]</scope>
    <source>
        <strain evidence="3">ATCC 10762</strain>
    </source>
</reference>
<dbReference type="SUPFAM" id="SSF56281">
    <property type="entry name" value="Metallo-hydrolase/oxidoreductase"/>
    <property type="match status" value="1"/>
</dbReference>
<evidence type="ECO:0000313" key="3">
    <source>
        <dbReference type="EMBL" id="OEV34584.1"/>
    </source>
</evidence>
<dbReference type="InterPro" id="IPR001279">
    <property type="entry name" value="Metallo-B-lactamas"/>
</dbReference>
<dbReference type="GO" id="GO:0016787">
    <property type="term" value="F:hydrolase activity"/>
    <property type="evidence" value="ECO:0007669"/>
    <property type="project" value="UniProtKB-KW"/>
</dbReference>
<evidence type="ECO:0000313" key="5">
    <source>
        <dbReference type="Proteomes" id="UP000610124"/>
    </source>
</evidence>
<name>A0A1E7N1M4_KITAU</name>